<dbReference type="EMBL" id="PGCJ01000180">
    <property type="protein sequence ID" value="PLW40546.1"/>
    <property type="molecule type" value="Genomic_DNA"/>
</dbReference>
<evidence type="ECO:0000313" key="3">
    <source>
        <dbReference type="Proteomes" id="UP000235388"/>
    </source>
</evidence>
<gene>
    <name evidence="2" type="ORF">PCANC_16767</name>
</gene>
<evidence type="ECO:0000256" key="1">
    <source>
        <dbReference type="SAM" id="MobiDB-lite"/>
    </source>
</evidence>
<evidence type="ECO:0000313" key="2">
    <source>
        <dbReference type="EMBL" id="PLW40546.1"/>
    </source>
</evidence>
<dbReference type="AlphaFoldDB" id="A0A2N5USB1"/>
<comment type="caution">
    <text evidence="2">The sequence shown here is derived from an EMBL/GenBank/DDBJ whole genome shotgun (WGS) entry which is preliminary data.</text>
</comment>
<sequence length="168" mass="18176">MQWKNYTSITVLLDLSQSCAQTKASTVSSLSQAWWSSITPPPVEKADSKATDVIGIINQARASSESPGKQLALDFHHKRISKLSSSGIITFRSSRNQAVSSSTFLAGSVWEDGSEAVSLGLYGGNRTQGYGGQLNEFQGKERQEDEGRKDAQSKKGEGVAEYALRLLC</sequence>
<accession>A0A2N5USB1</accession>
<protein>
    <submittedName>
        <fullName evidence="2">Uncharacterized protein</fullName>
    </submittedName>
</protein>
<name>A0A2N5USB1_9BASI</name>
<feature type="compositionally biased region" description="Basic and acidic residues" evidence="1">
    <location>
        <begin position="138"/>
        <end position="156"/>
    </location>
</feature>
<keyword evidence="3" id="KW-1185">Reference proteome</keyword>
<reference evidence="2 3" key="1">
    <citation type="submission" date="2017-11" db="EMBL/GenBank/DDBJ databases">
        <title>De novo assembly and phasing of dikaryotic genomes from two isolates of Puccinia coronata f. sp. avenae, the causal agent of oat crown rust.</title>
        <authorList>
            <person name="Miller M.E."/>
            <person name="Zhang Y."/>
            <person name="Omidvar V."/>
            <person name="Sperschneider J."/>
            <person name="Schwessinger B."/>
            <person name="Raley C."/>
            <person name="Palmer J.M."/>
            <person name="Garnica D."/>
            <person name="Upadhyaya N."/>
            <person name="Rathjen J."/>
            <person name="Taylor J.M."/>
            <person name="Park R.F."/>
            <person name="Dodds P.N."/>
            <person name="Hirsch C.D."/>
            <person name="Kianian S.F."/>
            <person name="Figueroa M."/>
        </authorList>
    </citation>
    <scope>NUCLEOTIDE SEQUENCE [LARGE SCALE GENOMIC DNA]</scope>
    <source>
        <strain evidence="2">12NC29</strain>
    </source>
</reference>
<organism evidence="2 3">
    <name type="scientific">Puccinia coronata f. sp. avenae</name>
    <dbReference type="NCBI Taxonomy" id="200324"/>
    <lineage>
        <taxon>Eukaryota</taxon>
        <taxon>Fungi</taxon>
        <taxon>Dikarya</taxon>
        <taxon>Basidiomycota</taxon>
        <taxon>Pucciniomycotina</taxon>
        <taxon>Pucciniomycetes</taxon>
        <taxon>Pucciniales</taxon>
        <taxon>Pucciniaceae</taxon>
        <taxon>Puccinia</taxon>
    </lineage>
</organism>
<dbReference type="Proteomes" id="UP000235388">
    <property type="component" value="Unassembled WGS sequence"/>
</dbReference>
<proteinExistence type="predicted"/>
<feature type="region of interest" description="Disordered" evidence="1">
    <location>
        <begin position="130"/>
        <end position="156"/>
    </location>
</feature>